<feature type="compositionally biased region" description="Polar residues" evidence="1">
    <location>
        <begin position="34"/>
        <end position="45"/>
    </location>
</feature>
<organism evidence="2 3">
    <name type="scientific">Obba rivulosa</name>
    <dbReference type="NCBI Taxonomy" id="1052685"/>
    <lineage>
        <taxon>Eukaryota</taxon>
        <taxon>Fungi</taxon>
        <taxon>Dikarya</taxon>
        <taxon>Basidiomycota</taxon>
        <taxon>Agaricomycotina</taxon>
        <taxon>Agaricomycetes</taxon>
        <taxon>Polyporales</taxon>
        <taxon>Gelatoporiaceae</taxon>
        <taxon>Obba</taxon>
    </lineage>
</organism>
<dbReference type="OrthoDB" id="2668963at2759"/>
<feature type="compositionally biased region" description="Basic and acidic residues" evidence="1">
    <location>
        <begin position="47"/>
        <end position="56"/>
    </location>
</feature>
<sequence length="256" mass="29051">MKSRKHFGASLTNLLFCDYSLIGRHALSKRKQRQISSQHQEQWMKQASKDSEEPKKGLRTICQNTKNECFRKTGKLVKLSKTTLAHRWLTEEETEAVLTFATELANRSFPLSHARIKEHVNEICCAQYGTEFWSSRGYWSYGLNTTRARAVNTHTHDTFYDLLEEAIEGEDNKEPIEADCTYGADETSMQKGIGVTKRVFGEPGKGVQHQQCSGGRENITVIVTICADGTYFAPMVIFKGKGYQTNWKQLNPLNAS</sequence>
<proteinExistence type="predicted"/>
<name>A0A8E2DES5_9APHY</name>
<evidence type="ECO:0000313" key="2">
    <source>
        <dbReference type="EMBL" id="OCH84012.1"/>
    </source>
</evidence>
<protein>
    <submittedName>
        <fullName evidence="2">Uncharacterized protein</fullName>
    </submittedName>
</protein>
<dbReference type="EMBL" id="KV722742">
    <property type="protein sequence ID" value="OCH84012.1"/>
    <property type="molecule type" value="Genomic_DNA"/>
</dbReference>
<evidence type="ECO:0000256" key="1">
    <source>
        <dbReference type="SAM" id="MobiDB-lite"/>
    </source>
</evidence>
<reference evidence="2 3" key="1">
    <citation type="submission" date="2016-07" db="EMBL/GenBank/DDBJ databases">
        <title>Draft genome of the white-rot fungus Obba rivulosa 3A-2.</title>
        <authorList>
            <consortium name="DOE Joint Genome Institute"/>
            <person name="Miettinen O."/>
            <person name="Riley R."/>
            <person name="Acob R."/>
            <person name="Barry K."/>
            <person name="Cullen D."/>
            <person name="De Vries R."/>
            <person name="Hainaut M."/>
            <person name="Hatakka A."/>
            <person name="Henrissat B."/>
            <person name="Hilden K."/>
            <person name="Kuo R."/>
            <person name="Labutti K."/>
            <person name="Lipzen A."/>
            <person name="Makela M.R."/>
            <person name="Sandor L."/>
            <person name="Spatafora J.W."/>
            <person name="Grigoriev I.V."/>
            <person name="Hibbett D.S."/>
        </authorList>
    </citation>
    <scope>NUCLEOTIDE SEQUENCE [LARGE SCALE GENOMIC DNA]</scope>
    <source>
        <strain evidence="2 3">3A-2</strain>
    </source>
</reference>
<dbReference type="AlphaFoldDB" id="A0A8E2DES5"/>
<accession>A0A8E2DES5</accession>
<dbReference type="Proteomes" id="UP000250043">
    <property type="component" value="Unassembled WGS sequence"/>
</dbReference>
<evidence type="ECO:0000313" key="3">
    <source>
        <dbReference type="Proteomes" id="UP000250043"/>
    </source>
</evidence>
<keyword evidence="3" id="KW-1185">Reference proteome</keyword>
<feature type="region of interest" description="Disordered" evidence="1">
    <location>
        <begin position="33"/>
        <end position="57"/>
    </location>
</feature>
<gene>
    <name evidence="2" type="ORF">OBBRIDRAFT_799449</name>
</gene>